<feature type="transmembrane region" description="Helical" evidence="1">
    <location>
        <begin position="6"/>
        <end position="26"/>
    </location>
</feature>
<keyword evidence="1" id="KW-1133">Transmembrane helix</keyword>
<keyword evidence="3" id="KW-1185">Reference proteome</keyword>
<accession>A0A840QME2</accession>
<evidence type="ECO:0008006" key="4">
    <source>
        <dbReference type="Google" id="ProtNLM"/>
    </source>
</evidence>
<feature type="transmembrane region" description="Helical" evidence="1">
    <location>
        <begin position="248"/>
        <end position="271"/>
    </location>
</feature>
<feature type="transmembrane region" description="Helical" evidence="1">
    <location>
        <begin position="277"/>
        <end position="295"/>
    </location>
</feature>
<feature type="transmembrane region" description="Helical" evidence="1">
    <location>
        <begin position="438"/>
        <end position="455"/>
    </location>
</feature>
<dbReference type="AlphaFoldDB" id="A0A840QME2"/>
<feature type="transmembrane region" description="Helical" evidence="1">
    <location>
        <begin position="395"/>
        <end position="418"/>
    </location>
</feature>
<dbReference type="RefSeq" id="WP_425506948.1">
    <property type="nucleotide sequence ID" value="NZ_JACHHB010000002.1"/>
</dbReference>
<comment type="caution">
    <text evidence="2">The sequence shown here is derived from an EMBL/GenBank/DDBJ whole genome shotgun (WGS) entry which is preliminary data.</text>
</comment>
<feature type="transmembrane region" description="Helical" evidence="1">
    <location>
        <begin position="204"/>
        <end position="222"/>
    </location>
</feature>
<feature type="transmembrane region" description="Helical" evidence="1">
    <location>
        <begin position="355"/>
        <end position="383"/>
    </location>
</feature>
<proteinExistence type="predicted"/>
<reference evidence="2 3" key="1">
    <citation type="submission" date="2020-08" db="EMBL/GenBank/DDBJ databases">
        <title>Genomic Encyclopedia of Type Strains, Phase IV (KMG-IV): sequencing the most valuable type-strain genomes for metagenomic binning, comparative biology and taxonomic classification.</title>
        <authorList>
            <person name="Goeker M."/>
        </authorList>
    </citation>
    <scope>NUCLEOTIDE SEQUENCE [LARGE SCALE GENOMIC DNA]</scope>
    <source>
        <strain evidence="2 3">DSM 24696</strain>
    </source>
</reference>
<evidence type="ECO:0000313" key="3">
    <source>
        <dbReference type="Proteomes" id="UP000551878"/>
    </source>
</evidence>
<name>A0A840QME2_9BACI</name>
<dbReference type="EMBL" id="JACHHB010000002">
    <property type="protein sequence ID" value="MBB5172500.1"/>
    <property type="molecule type" value="Genomic_DNA"/>
</dbReference>
<keyword evidence="1" id="KW-0472">Membrane</keyword>
<protein>
    <recommendedName>
        <fullName evidence="4">Citrate transporter-like domain-containing protein</fullName>
    </recommendedName>
</protein>
<feature type="transmembrane region" description="Helical" evidence="1">
    <location>
        <begin position="316"/>
        <end position="335"/>
    </location>
</feature>
<evidence type="ECO:0000313" key="2">
    <source>
        <dbReference type="EMBL" id="MBB5172500.1"/>
    </source>
</evidence>
<feature type="transmembrane region" description="Helical" evidence="1">
    <location>
        <begin position="174"/>
        <end position="192"/>
    </location>
</feature>
<organism evidence="2 3">
    <name type="scientific">Texcoconibacillus texcoconensis</name>
    <dbReference type="NCBI Taxonomy" id="1095777"/>
    <lineage>
        <taxon>Bacteria</taxon>
        <taxon>Bacillati</taxon>
        <taxon>Bacillota</taxon>
        <taxon>Bacilli</taxon>
        <taxon>Bacillales</taxon>
        <taxon>Bacillaceae</taxon>
        <taxon>Texcoconibacillus</taxon>
    </lineage>
</organism>
<dbReference type="Proteomes" id="UP000551878">
    <property type="component" value="Unassembled WGS sequence"/>
</dbReference>
<feature type="transmembrane region" description="Helical" evidence="1">
    <location>
        <begin position="56"/>
        <end position="77"/>
    </location>
</feature>
<gene>
    <name evidence="2" type="ORF">HNQ41_000644</name>
</gene>
<sequence>MIRSVQPYLYVIYSLILGLFIVNTFVGNDVVEYIVGLLAIPMLGLSFYGASRLFRILGSIFIVVGLSMFMLAGLPWTQIPYHMTSTLNLLAFLTVLPWINSVVRAGLYDRRINDLMKGNVDHLGQLYMRSSLTTYILCTFLNLSAISLSQGVLLENLKNMKKRVRDSFISRTTLRAFTLALIWSPMEIMVALTVDITGVSYLVYLPWLLLTSFIVLVIDWLWGRKTFSNVEYEGNSVMSTESIELRKVATPIIQLSIALMTFLSVVVTFGNTFDLDFILAVTLVILPFSFAWALMMRRVRRFVQIGWKTWKLRTNGMQNFVVLFVSLAFFSNSLNETSFLGVIQEPFLYVSDTPLLILILIQLTYLLMSMIGMHPVATIAILGEIIQPLLEIVNPLSIGIVLITGALATASVGTYGVTVTMTSMNTEENPYRITLRNMPFSLMFGAVGVLVAFLLL</sequence>
<feature type="transmembrane region" description="Helical" evidence="1">
    <location>
        <begin position="132"/>
        <end position="154"/>
    </location>
</feature>
<feature type="transmembrane region" description="Helical" evidence="1">
    <location>
        <begin position="33"/>
        <end position="50"/>
    </location>
</feature>
<keyword evidence="1" id="KW-0812">Transmembrane</keyword>
<evidence type="ECO:0000256" key="1">
    <source>
        <dbReference type="SAM" id="Phobius"/>
    </source>
</evidence>